<name>A0A932R214_9BACT</name>
<dbReference type="Proteomes" id="UP000753196">
    <property type="component" value="Unassembled WGS sequence"/>
</dbReference>
<protein>
    <submittedName>
        <fullName evidence="2">Uncharacterized protein</fullName>
    </submittedName>
</protein>
<dbReference type="EMBL" id="JACQCR010000058">
    <property type="protein sequence ID" value="MBI3631176.1"/>
    <property type="molecule type" value="Genomic_DNA"/>
</dbReference>
<organism evidence="2 3">
    <name type="scientific">Candidatus Sungiibacteriota bacterium</name>
    <dbReference type="NCBI Taxonomy" id="2750080"/>
    <lineage>
        <taxon>Bacteria</taxon>
        <taxon>Candidatus Sungiibacteriota</taxon>
    </lineage>
</organism>
<evidence type="ECO:0000313" key="2">
    <source>
        <dbReference type="EMBL" id="MBI3631176.1"/>
    </source>
</evidence>
<proteinExistence type="predicted"/>
<accession>A0A932R214</accession>
<sequence>MTRKRWYFYSLSLPFAVPLLLIALSKLPRSFPHLGGRIDAWAFVGMLQLVAGIVPYLIFVALVLYWARNKSASQIAAASWAMPLWFWAICTAAFFITPLSRHHYLLLGLFALPFGYFYVATAHTLTWLFIKLRWVKK</sequence>
<gene>
    <name evidence="2" type="ORF">HY221_02465</name>
</gene>
<keyword evidence="1" id="KW-0472">Membrane</keyword>
<feature type="transmembrane region" description="Helical" evidence="1">
    <location>
        <begin position="103"/>
        <end position="130"/>
    </location>
</feature>
<dbReference type="AlphaFoldDB" id="A0A932R214"/>
<evidence type="ECO:0000313" key="3">
    <source>
        <dbReference type="Proteomes" id="UP000753196"/>
    </source>
</evidence>
<reference evidence="2" key="1">
    <citation type="submission" date="2020-07" db="EMBL/GenBank/DDBJ databases">
        <title>Huge and variable diversity of episymbiotic CPR bacteria and DPANN archaea in groundwater ecosystems.</title>
        <authorList>
            <person name="He C.Y."/>
            <person name="Keren R."/>
            <person name="Whittaker M."/>
            <person name="Farag I.F."/>
            <person name="Doudna J."/>
            <person name="Cate J.H.D."/>
            <person name="Banfield J.F."/>
        </authorList>
    </citation>
    <scope>NUCLEOTIDE SEQUENCE</scope>
    <source>
        <strain evidence="2">NC_groundwater_973_Pr1_S-0.2um_54_13</strain>
    </source>
</reference>
<keyword evidence="1" id="KW-1133">Transmembrane helix</keyword>
<comment type="caution">
    <text evidence="2">The sequence shown here is derived from an EMBL/GenBank/DDBJ whole genome shotgun (WGS) entry which is preliminary data.</text>
</comment>
<feature type="transmembrane region" description="Helical" evidence="1">
    <location>
        <begin position="77"/>
        <end position="97"/>
    </location>
</feature>
<evidence type="ECO:0000256" key="1">
    <source>
        <dbReference type="SAM" id="Phobius"/>
    </source>
</evidence>
<keyword evidence="1" id="KW-0812">Transmembrane</keyword>
<feature type="transmembrane region" description="Helical" evidence="1">
    <location>
        <begin position="41"/>
        <end position="65"/>
    </location>
</feature>